<dbReference type="AlphaFoldDB" id="A0A8J6YX72"/>
<protein>
    <submittedName>
        <fullName evidence="1">Uncharacterized protein</fullName>
    </submittedName>
</protein>
<dbReference type="RefSeq" id="WP_193180088.1">
    <property type="nucleotide sequence ID" value="NZ_JACVXA010000009.1"/>
</dbReference>
<sequence length="315" mass="33569">MYLVSRRPIDPEDVTVSVAEDDAPAWDAGTTYALNDAVLRGHRVYVSTVADNLGNDPALEDQTSAGVRWALYRWSNASSAFDGVLTNPSGAVTGDGVLKGDQASYGLDAGQSPLIFDLATQALDTILLFGIDAVEVRVICIDGAGAAVLDRVTPVSGRSVSSWWEWLTRPFLAGANKIAVLDVPASTIRVIVALTGASVALGEMVIGNRVHVGTTLHDGTAGRAVTASRYEFNDYGQLQLVTRPTRNEMTYACACPAGYWSRIKPQMDRMAGTLVGAVGAAHRPSTIQFGVLGTVDWAEDLPEEYEFSFTVKGVI</sequence>
<reference evidence="1" key="1">
    <citation type="submission" date="2020-09" db="EMBL/GenBank/DDBJ databases">
        <title>A novel bacterium of genus Mangrovicoccus, isolated from South China Sea.</title>
        <authorList>
            <person name="Huang H."/>
            <person name="Mo K."/>
            <person name="Hu Y."/>
        </authorList>
    </citation>
    <scope>NUCLEOTIDE SEQUENCE</scope>
    <source>
        <strain evidence="1">HB182678</strain>
    </source>
</reference>
<organism evidence="1 2">
    <name type="scientific">Mangrovicoccus algicola</name>
    <dbReference type="NCBI Taxonomy" id="2771008"/>
    <lineage>
        <taxon>Bacteria</taxon>
        <taxon>Pseudomonadati</taxon>
        <taxon>Pseudomonadota</taxon>
        <taxon>Alphaproteobacteria</taxon>
        <taxon>Rhodobacterales</taxon>
        <taxon>Paracoccaceae</taxon>
        <taxon>Mangrovicoccus</taxon>
    </lineage>
</organism>
<comment type="caution">
    <text evidence="1">The sequence shown here is derived from an EMBL/GenBank/DDBJ whole genome shotgun (WGS) entry which is preliminary data.</text>
</comment>
<name>A0A8J6YX72_9RHOB</name>
<keyword evidence="2" id="KW-1185">Reference proteome</keyword>
<evidence type="ECO:0000313" key="1">
    <source>
        <dbReference type="EMBL" id="MBE3637461.1"/>
    </source>
</evidence>
<evidence type="ECO:0000313" key="2">
    <source>
        <dbReference type="Proteomes" id="UP000609121"/>
    </source>
</evidence>
<gene>
    <name evidence="1" type="ORF">ICN82_04495</name>
</gene>
<accession>A0A8J6YX72</accession>
<dbReference type="EMBL" id="JACVXA010000009">
    <property type="protein sequence ID" value="MBE3637461.1"/>
    <property type="molecule type" value="Genomic_DNA"/>
</dbReference>
<dbReference type="Proteomes" id="UP000609121">
    <property type="component" value="Unassembled WGS sequence"/>
</dbReference>
<proteinExistence type="predicted"/>